<comment type="caution">
    <text evidence="2">The sequence shown here is derived from an EMBL/GenBank/DDBJ whole genome shotgun (WGS) entry which is preliminary data.</text>
</comment>
<protein>
    <recommendedName>
        <fullName evidence="3">Multipass membrane protein</fullName>
    </recommendedName>
</protein>
<feature type="transmembrane region" description="Helical" evidence="1">
    <location>
        <begin position="31"/>
        <end position="49"/>
    </location>
</feature>
<feature type="transmembrane region" description="Helical" evidence="1">
    <location>
        <begin position="89"/>
        <end position="117"/>
    </location>
</feature>
<dbReference type="AlphaFoldDB" id="T1BCC5"/>
<organism evidence="2">
    <name type="scientific">mine drainage metagenome</name>
    <dbReference type="NCBI Taxonomy" id="410659"/>
    <lineage>
        <taxon>unclassified sequences</taxon>
        <taxon>metagenomes</taxon>
        <taxon>ecological metagenomes</taxon>
    </lineage>
</organism>
<feature type="transmembrane region" description="Helical" evidence="1">
    <location>
        <begin position="129"/>
        <end position="147"/>
    </location>
</feature>
<feature type="transmembrane region" description="Helical" evidence="1">
    <location>
        <begin position="61"/>
        <end position="77"/>
    </location>
</feature>
<evidence type="ECO:0000313" key="2">
    <source>
        <dbReference type="EMBL" id="EQD66108.1"/>
    </source>
</evidence>
<accession>T1BCC5</accession>
<proteinExistence type="predicted"/>
<sequence length="170" mass="18578">MFWSIGMWFFTIGVLLEIVFAAGIYSEALIAIYLFTAVLVVESLALGSMQLIKSAVLKRSYYIYSIAATALLAYSLYTSNIGNVILHHIVFGLLPTFIVIASSIITFPAAIILIAIAAMSYMHKHSMKMLSIIAGVLVVSVAGTLYIAAFPAFLYYSEFIGILLLWAGFI</sequence>
<keyword evidence="1" id="KW-1133">Transmembrane helix</keyword>
<dbReference type="EMBL" id="AUZZ01000954">
    <property type="protein sequence ID" value="EQD66108.1"/>
    <property type="molecule type" value="Genomic_DNA"/>
</dbReference>
<name>T1BCC5_9ZZZZ</name>
<evidence type="ECO:0008006" key="3">
    <source>
        <dbReference type="Google" id="ProtNLM"/>
    </source>
</evidence>
<reference evidence="2" key="1">
    <citation type="submission" date="2013-08" db="EMBL/GenBank/DDBJ databases">
        <authorList>
            <person name="Mendez C."/>
            <person name="Richter M."/>
            <person name="Ferrer M."/>
            <person name="Sanchez J."/>
        </authorList>
    </citation>
    <scope>NUCLEOTIDE SEQUENCE</scope>
</reference>
<evidence type="ECO:0000256" key="1">
    <source>
        <dbReference type="SAM" id="Phobius"/>
    </source>
</evidence>
<keyword evidence="1" id="KW-0812">Transmembrane</keyword>
<keyword evidence="1" id="KW-0472">Membrane</keyword>
<reference evidence="2" key="2">
    <citation type="journal article" date="2014" name="ISME J.">
        <title>Microbial stratification in low pH oxic and suboxic macroscopic growths along an acid mine drainage.</title>
        <authorList>
            <person name="Mendez-Garcia C."/>
            <person name="Mesa V."/>
            <person name="Sprenger R.R."/>
            <person name="Richter M."/>
            <person name="Diez M.S."/>
            <person name="Solano J."/>
            <person name="Bargiela R."/>
            <person name="Golyshina O.V."/>
            <person name="Manteca A."/>
            <person name="Ramos J.L."/>
            <person name="Gallego J.R."/>
            <person name="Llorente I."/>
            <person name="Martins Dos Santos V.A."/>
            <person name="Jensen O.N."/>
            <person name="Pelaez A.I."/>
            <person name="Sanchez J."/>
            <person name="Ferrer M."/>
        </authorList>
    </citation>
    <scope>NUCLEOTIDE SEQUENCE</scope>
</reference>
<gene>
    <name evidence="2" type="ORF">B2A_01283</name>
</gene>